<protein>
    <submittedName>
        <fullName evidence="1">Uncharacterized protein</fullName>
    </submittedName>
</protein>
<keyword evidence="2" id="KW-1185">Reference proteome</keyword>
<organism evidence="1 2">
    <name type="scientific">Penicillium desertorum</name>
    <dbReference type="NCBI Taxonomy" id="1303715"/>
    <lineage>
        <taxon>Eukaryota</taxon>
        <taxon>Fungi</taxon>
        <taxon>Dikarya</taxon>
        <taxon>Ascomycota</taxon>
        <taxon>Pezizomycotina</taxon>
        <taxon>Eurotiomycetes</taxon>
        <taxon>Eurotiomycetidae</taxon>
        <taxon>Eurotiales</taxon>
        <taxon>Aspergillaceae</taxon>
        <taxon>Penicillium</taxon>
    </lineage>
</organism>
<proteinExistence type="predicted"/>
<dbReference type="EMBL" id="JAPWDO010000005">
    <property type="protein sequence ID" value="KAJ5471264.1"/>
    <property type="molecule type" value="Genomic_DNA"/>
</dbReference>
<reference evidence="1" key="1">
    <citation type="submission" date="2022-12" db="EMBL/GenBank/DDBJ databases">
        <authorList>
            <person name="Petersen C."/>
        </authorList>
    </citation>
    <scope>NUCLEOTIDE SEQUENCE</scope>
    <source>
        <strain evidence="1">IBT 17660</strain>
    </source>
</reference>
<comment type="caution">
    <text evidence="1">The sequence shown here is derived from an EMBL/GenBank/DDBJ whole genome shotgun (WGS) entry which is preliminary data.</text>
</comment>
<dbReference type="OrthoDB" id="4232341at2759"/>
<evidence type="ECO:0000313" key="2">
    <source>
        <dbReference type="Proteomes" id="UP001147760"/>
    </source>
</evidence>
<reference evidence="1" key="2">
    <citation type="journal article" date="2023" name="IMA Fungus">
        <title>Comparative genomic study of the Penicillium genus elucidates a diverse pangenome and 15 lateral gene transfer events.</title>
        <authorList>
            <person name="Petersen C."/>
            <person name="Sorensen T."/>
            <person name="Nielsen M.R."/>
            <person name="Sondergaard T.E."/>
            <person name="Sorensen J.L."/>
            <person name="Fitzpatrick D.A."/>
            <person name="Frisvad J.C."/>
            <person name="Nielsen K.L."/>
        </authorList>
    </citation>
    <scope>NUCLEOTIDE SEQUENCE</scope>
    <source>
        <strain evidence="1">IBT 17660</strain>
    </source>
</reference>
<dbReference type="AlphaFoldDB" id="A0A9X0BL60"/>
<sequence length="183" mass="20886">MREKHNAEPVLVGSQLHELMEEHNTQPVVVGSQPDELSKKKYVILYVCEALRIPADSWTLFRESLHDHIVMPNADVVLTTGVTLNVQTVLSQFALSSILLSKHKQEEIFEFREGKPAIQYSFYETSSIHDLSSSDMSEEEGRWTFKLSDRGGVTPVQCGTQRLSDSDYERVWKDLFVRAEKGE</sequence>
<dbReference type="Proteomes" id="UP001147760">
    <property type="component" value="Unassembled WGS sequence"/>
</dbReference>
<evidence type="ECO:0000313" key="1">
    <source>
        <dbReference type="EMBL" id="KAJ5471264.1"/>
    </source>
</evidence>
<gene>
    <name evidence="1" type="ORF">N7530_008621</name>
</gene>
<accession>A0A9X0BL60</accession>
<name>A0A9X0BL60_9EURO</name>